<keyword evidence="3" id="KW-1185">Reference proteome</keyword>
<dbReference type="Gene3D" id="1.10.260.40">
    <property type="entry name" value="lambda repressor-like DNA-binding domains"/>
    <property type="match status" value="1"/>
</dbReference>
<dbReference type="SUPFAM" id="SSF47413">
    <property type="entry name" value="lambda repressor-like DNA-binding domains"/>
    <property type="match status" value="1"/>
</dbReference>
<evidence type="ECO:0000313" key="3">
    <source>
        <dbReference type="Proteomes" id="UP001595816"/>
    </source>
</evidence>
<name>A0ABV8LM63_9ACTN</name>
<reference evidence="3" key="1">
    <citation type="journal article" date="2019" name="Int. J. Syst. Evol. Microbiol.">
        <title>The Global Catalogue of Microorganisms (GCM) 10K type strain sequencing project: providing services to taxonomists for standard genome sequencing and annotation.</title>
        <authorList>
            <consortium name="The Broad Institute Genomics Platform"/>
            <consortium name="The Broad Institute Genome Sequencing Center for Infectious Disease"/>
            <person name="Wu L."/>
            <person name="Ma J."/>
        </authorList>
    </citation>
    <scope>NUCLEOTIDE SEQUENCE [LARGE SCALE GENOMIC DNA]</scope>
    <source>
        <strain evidence="3">CGMCC 4.7289</strain>
    </source>
</reference>
<accession>A0ABV8LM63</accession>
<dbReference type="SMART" id="SM00530">
    <property type="entry name" value="HTH_XRE"/>
    <property type="match status" value="1"/>
</dbReference>
<proteinExistence type="predicted"/>
<sequence length="85" mass="9450">MADAHLRADDAAARQLATRLRQQREQAQLSADELASRIGITAADVETIENGDRLSPRQLVYAWLNACGLLGPERRDIMDIVDKPH</sequence>
<dbReference type="EMBL" id="JBHSAY010000006">
    <property type="protein sequence ID" value="MFC4131541.1"/>
    <property type="molecule type" value="Genomic_DNA"/>
</dbReference>
<dbReference type="InterPro" id="IPR001387">
    <property type="entry name" value="Cro/C1-type_HTH"/>
</dbReference>
<dbReference type="Pfam" id="PF13560">
    <property type="entry name" value="HTH_31"/>
    <property type="match status" value="1"/>
</dbReference>
<dbReference type="RefSeq" id="WP_253755163.1">
    <property type="nucleotide sequence ID" value="NZ_JAMZDZ010000001.1"/>
</dbReference>
<feature type="domain" description="HTH cro/C1-type" evidence="1">
    <location>
        <begin position="19"/>
        <end position="74"/>
    </location>
</feature>
<evidence type="ECO:0000259" key="1">
    <source>
        <dbReference type="SMART" id="SM00530"/>
    </source>
</evidence>
<evidence type="ECO:0000313" key="2">
    <source>
        <dbReference type="EMBL" id="MFC4131541.1"/>
    </source>
</evidence>
<organism evidence="2 3">
    <name type="scientific">Hamadaea flava</name>
    <dbReference type="NCBI Taxonomy" id="1742688"/>
    <lineage>
        <taxon>Bacteria</taxon>
        <taxon>Bacillati</taxon>
        <taxon>Actinomycetota</taxon>
        <taxon>Actinomycetes</taxon>
        <taxon>Micromonosporales</taxon>
        <taxon>Micromonosporaceae</taxon>
        <taxon>Hamadaea</taxon>
    </lineage>
</organism>
<comment type="caution">
    <text evidence="2">The sequence shown here is derived from an EMBL/GenBank/DDBJ whole genome shotgun (WGS) entry which is preliminary data.</text>
</comment>
<dbReference type="InterPro" id="IPR010982">
    <property type="entry name" value="Lambda_DNA-bd_dom_sf"/>
</dbReference>
<dbReference type="Proteomes" id="UP001595816">
    <property type="component" value="Unassembled WGS sequence"/>
</dbReference>
<gene>
    <name evidence="2" type="ORF">ACFOZ4_13100</name>
</gene>
<protein>
    <submittedName>
        <fullName evidence="2">Helix-turn-helix domain-containing protein</fullName>
    </submittedName>
</protein>
<dbReference type="CDD" id="cd00093">
    <property type="entry name" value="HTH_XRE"/>
    <property type="match status" value="1"/>
</dbReference>